<accession>A0ABV7DA54</accession>
<dbReference type="EMBL" id="JBHRSP010000002">
    <property type="protein sequence ID" value="MFC3071802.1"/>
    <property type="molecule type" value="Genomic_DNA"/>
</dbReference>
<evidence type="ECO:0000256" key="2">
    <source>
        <dbReference type="ARBA" id="ARBA00022475"/>
    </source>
</evidence>
<comment type="subcellular location">
    <subcellularLocation>
        <location evidence="1">Cell inner membrane</location>
    </subcellularLocation>
</comment>
<keyword evidence="3" id="KW-0997">Cell inner membrane</keyword>
<evidence type="ECO:0000256" key="4">
    <source>
        <dbReference type="ARBA" id="ARBA00022679"/>
    </source>
</evidence>
<keyword evidence="8" id="KW-1185">Reference proteome</keyword>
<protein>
    <submittedName>
        <fullName evidence="7">Lysophospholipid acyltransferase family protein</fullName>
    </submittedName>
</protein>
<gene>
    <name evidence="7" type="ORF">ACFOHH_01635</name>
</gene>
<dbReference type="PANTHER" id="PTHR30606">
    <property type="entry name" value="LIPID A BIOSYNTHESIS LAUROYL ACYLTRANSFERASE"/>
    <property type="match status" value="1"/>
</dbReference>
<evidence type="ECO:0000313" key="8">
    <source>
        <dbReference type="Proteomes" id="UP001595377"/>
    </source>
</evidence>
<evidence type="ECO:0000256" key="6">
    <source>
        <dbReference type="ARBA" id="ARBA00023315"/>
    </source>
</evidence>
<keyword evidence="2" id="KW-1003">Cell membrane</keyword>
<evidence type="ECO:0000256" key="5">
    <source>
        <dbReference type="ARBA" id="ARBA00023136"/>
    </source>
</evidence>
<comment type="caution">
    <text evidence="7">The sequence shown here is derived from an EMBL/GenBank/DDBJ whole genome shotgun (WGS) entry which is preliminary data.</text>
</comment>
<reference evidence="8" key="1">
    <citation type="journal article" date="2019" name="Int. J. Syst. Evol. Microbiol.">
        <title>The Global Catalogue of Microorganisms (GCM) 10K type strain sequencing project: providing services to taxonomists for standard genome sequencing and annotation.</title>
        <authorList>
            <consortium name="The Broad Institute Genomics Platform"/>
            <consortium name="The Broad Institute Genome Sequencing Center for Infectious Disease"/>
            <person name="Wu L."/>
            <person name="Ma J."/>
        </authorList>
    </citation>
    <scope>NUCLEOTIDE SEQUENCE [LARGE SCALE GENOMIC DNA]</scope>
    <source>
        <strain evidence="8">KCTC 52677</strain>
    </source>
</reference>
<evidence type="ECO:0000256" key="3">
    <source>
        <dbReference type="ARBA" id="ARBA00022519"/>
    </source>
</evidence>
<dbReference type="Proteomes" id="UP001595377">
    <property type="component" value="Unassembled WGS sequence"/>
</dbReference>
<evidence type="ECO:0000256" key="1">
    <source>
        <dbReference type="ARBA" id="ARBA00004533"/>
    </source>
</evidence>
<proteinExistence type="predicted"/>
<dbReference type="CDD" id="cd07984">
    <property type="entry name" value="LPLAT_LABLAT-like"/>
    <property type="match status" value="1"/>
</dbReference>
<name>A0ABV7DA54_9HYPH</name>
<evidence type="ECO:0000313" key="7">
    <source>
        <dbReference type="EMBL" id="MFC3071802.1"/>
    </source>
</evidence>
<dbReference type="Pfam" id="PF03279">
    <property type="entry name" value="Lip_A_acyltrans"/>
    <property type="match status" value="1"/>
</dbReference>
<dbReference type="GO" id="GO:0016746">
    <property type="term" value="F:acyltransferase activity"/>
    <property type="evidence" value="ECO:0007669"/>
    <property type="project" value="UniProtKB-KW"/>
</dbReference>
<dbReference type="InterPro" id="IPR004960">
    <property type="entry name" value="LipA_acyltrans"/>
</dbReference>
<sequence length="334" mass="37588">MTEESAKPRPVSRRRAWIFTRRDRPGLRAFLAGGEERKAFLRHWVHDNLWNAANLLGHFSMKLLPMDACSAFGAKLGVYAIPRFHRRAEKRARATIRQLRPDLSPAGQEALLVENCKAQGRLMTEFSVVNRIARHPERISLHGLEIIEKATREGPTIIVGLHLGNWEIGPIILQRIGVSPHAFYVPPVGRAKAWIAERVRRKAGLNFLPPGFQGVRPAVKILREGGVVSAFCDEGFATVIRGPFFGRPPHMEGNIALVVRLARMTGATICPWYNIRTDGFRFEAHALPAIKLPPEEKPGERAVEDMLLLNAAVEPIVRAHLDQWYFLDNSLRPL</sequence>
<keyword evidence="5" id="KW-0472">Membrane</keyword>
<keyword evidence="4" id="KW-0808">Transferase</keyword>
<keyword evidence="6 7" id="KW-0012">Acyltransferase</keyword>
<dbReference type="PANTHER" id="PTHR30606:SF10">
    <property type="entry name" value="PHOSPHATIDYLINOSITOL MANNOSIDE ACYLTRANSFERASE"/>
    <property type="match status" value="1"/>
</dbReference>
<organism evidence="7 8">
    <name type="scientific">Shinella pollutisoli</name>
    <dbReference type="NCBI Taxonomy" id="2250594"/>
    <lineage>
        <taxon>Bacteria</taxon>
        <taxon>Pseudomonadati</taxon>
        <taxon>Pseudomonadota</taxon>
        <taxon>Alphaproteobacteria</taxon>
        <taxon>Hyphomicrobiales</taxon>
        <taxon>Rhizobiaceae</taxon>
        <taxon>Shinella</taxon>
    </lineage>
</organism>
<dbReference type="RefSeq" id="WP_257313823.1">
    <property type="nucleotide sequence ID" value="NZ_JANFDG010000005.1"/>
</dbReference>